<accession>A0A224Y549</accession>
<dbReference type="AlphaFoldDB" id="A0A224Y549"/>
<keyword evidence="1" id="KW-0732">Signal</keyword>
<evidence type="ECO:0000313" key="2">
    <source>
        <dbReference type="EMBL" id="JAW16310.1"/>
    </source>
</evidence>
<proteinExistence type="predicted"/>
<dbReference type="EMBL" id="GFTR01000116">
    <property type="protein sequence ID" value="JAW16310.1"/>
    <property type="molecule type" value="Transcribed_RNA"/>
</dbReference>
<organism evidence="2">
    <name type="scientific">Panstrongylus lignarius</name>
    <dbReference type="NCBI Taxonomy" id="156445"/>
    <lineage>
        <taxon>Eukaryota</taxon>
        <taxon>Metazoa</taxon>
        <taxon>Ecdysozoa</taxon>
        <taxon>Arthropoda</taxon>
        <taxon>Hexapoda</taxon>
        <taxon>Insecta</taxon>
        <taxon>Pterygota</taxon>
        <taxon>Neoptera</taxon>
        <taxon>Paraneoptera</taxon>
        <taxon>Hemiptera</taxon>
        <taxon>Heteroptera</taxon>
        <taxon>Panheteroptera</taxon>
        <taxon>Cimicomorpha</taxon>
        <taxon>Reduviidae</taxon>
        <taxon>Triatominae</taxon>
        <taxon>Panstrongylus</taxon>
    </lineage>
</organism>
<evidence type="ECO:0000256" key="1">
    <source>
        <dbReference type="SAM" id="SignalP"/>
    </source>
</evidence>
<name>A0A224Y549_9HEMI</name>
<feature type="signal peptide" evidence="1">
    <location>
        <begin position="1"/>
        <end position="23"/>
    </location>
</feature>
<reference evidence="2" key="1">
    <citation type="journal article" date="2018" name="PLoS Negl. Trop. Dis.">
        <title>An insight into the salivary gland and fat body transcriptome of Panstrongylus lignarius (Hemiptera: Heteroptera), the main vector of Chagas disease in Peru.</title>
        <authorList>
            <person name="Nevoa J.C."/>
            <person name="Mendes M.T."/>
            <person name="da Silva M.V."/>
            <person name="Soares S.C."/>
            <person name="Oliveira C.J.F."/>
            <person name="Ribeiro J.M.C."/>
        </authorList>
    </citation>
    <scope>NUCLEOTIDE SEQUENCE</scope>
</reference>
<sequence>MTLTVCLLYCVLFLRGQWRAGLGHFLKSNTNNNPHSSFQEQPTRQVQKKVETGISSGQVNEARRIRIK</sequence>
<protein>
    <submittedName>
        <fullName evidence="2">Putative secreted protein</fullName>
    </submittedName>
</protein>
<feature type="chain" id="PRO_5012736650" evidence="1">
    <location>
        <begin position="24"/>
        <end position="68"/>
    </location>
</feature>